<feature type="region of interest" description="Disordered" evidence="1">
    <location>
        <begin position="141"/>
        <end position="184"/>
    </location>
</feature>
<accession>A0ABR0KTZ4</accession>
<proteinExistence type="predicted"/>
<dbReference type="EMBL" id="JAVRRA010024691">
    <property type="protein sequence ID" value="KAK5130610.1"/>
    <property type="molecule type" value="Genomic_DNA"/>
</dbReference>
<comment type="caution">
    <text evidence="2">The sequence shown here is derived from an EMBL/GenBank/DDBJ whole genome shotgun (WGS) entry which is preliminary data.</text>
</comment>
<dbReference type="Proteomes" id="UP001357485">
    <property type="component" value="Unassembled WGS sequence"/>
</dbReference>
<sequence>MARNTMSGIGPDKRSTGTPRKTHREVAASNRLNLDDPFVELDGKRPTPAGRQKDPTNPSENRFDILAQEGKIPKGPKWAFTFTSPPKPKRVRPRAGRYERERKQQKAFKNHVQNLRPSPSPFGPDSEEFRPFTGETIWTLGPDTPPTLEQEESCKPEQDGPYTPQRELPNGELFRGRPEASSTTELSSCKFTASGLPYFVPRAAVPATLLKPKLQHLTGTLDYEPRHSRFFPPPSFLNADELAKPVRSVYPIRKISPMLRTNPPKHSPITQAATLRVGLADDPWNSACLKPITRPEAIHTQPCTAPTEGIVDVADFLKMGHAKDCWCCGGEPQLVGGDLETEDGWTLLLPAGAEEGQKGLAPGTAITISKPLKCATHSSVW</sequence>
<name>A0ABR0KTZ4_9PEZI</name>
<evidence type="ECO:0000313" key="3">
    <source>
        <dbReference type="Proteomes" id="UP001357485"/>
    </source>
</evidence>
<keyword evidence="3" id="KW-1185">Reference proteome</keyword>
<protein>
    <submittedName>
        <fullName evidence="2">Uncharacterized protein</fullName>
    </submittedName>
</protein>
<evidence type="ECO:0000256" key="1">
    <source>
        <dbReference type="SAM" id="MobiDB-lite"/>
    </source>
</evidence>
<gene>
    <name evidence="2" type="ORF">LTR16_001405</name>
</gene>
<evidence type="ECO:0000313" key="2">
    <source>
        <dbReference type="EMBL" id="KAK5130610.1"/>
    </source>
</evidence>
<feature type="region of interest" description="Disordered" evidence="1">
    <location>
        <begin position="1"/>
        <end position="126"/>
    </location>
</feature>
<reference evidence="2 3" key="1">
    <citation type="submission" date="2023-08" db="EMBL/GenBank/DDBJ databases">
        <title>Black Yeasts Isolated from many extreme environments.</title>
        <authorList>
            <person name="Coleine C."/>
            <person name="Stajich J.E."/>
            <person name="Selbmann L."/>
        </authorList>
    </citation>
    <scope>NUCLEOTIDE SEQUENCE [LARGE SCALE GENOMIC DNA]</scope>
    <source>
        <strain evidence="2 3">CCFEE 536</strain>
    </source>
</reference>
<organism evidence="2 3">
    <name type="scientific">Cryomyces antarcticus</name>
    <dbReference type="NCBI Taxonomy" id="329879"/>
    <lineage>
        <taxon>Eukaryota</taxon>
        <taxon>Fungi</taxon>
        <taxon>Dikarya</taxon>
        <taxon>Ascomycota</taxon>
        <taxon>Pezizomycotina</taxon>
        <taxon>Dothideomycetes</taxon>
        <taxon>Dothideomycetes incertae sedis</taxon>
        <taxon>Cryomyces</taxon>
    </lineage>
</organism>